<organism evidence="1 2">
    <name type="scientific">Rhododendron molle</name>
    <name type="common">Chinese azalea</name>
    <name type="synonym">Azalea mollis</name>
    <dbReference type="NCBI Taxonomy" id="49168"/>
    <lineage>
        <taxon>Eukaryota</taxon>
        <taxon>Viridiplantae</taxon>
        <taxon>Streptophyta</taxon>
        <taxon>Embryophyta</taxon>
        <taxon>Tracheophyta</taxon>
        <taxon>Spermatophyta</taxon>
        <taxon>Magnoliopsida</taxon>
        <taxon>eudicotyledons</taxon>
        <taxon>Gunneridae</taxon>
        <taxon>Pentapetalae</taxon>
        <taxon>asterids</taxon>
        <taxon>Ericales</taxon>
        <taxon>Ericaceae</taxon>
        <taxon>Ericoideae</taxon>
        <taxon>Rhodoreae</taxon>
        <taxon>Rhododendron</taxon>
    </lineage>
</organism>
<evidence type="ECO:0000313" key="1">
    <source>
        <dbReference type="EMBL" id="KAI8527803.1"/>
    </source>
</evidence>
<sequence>MKRGQVESREWLQNRLLHPLGEEVTKSAPGCNLKANPHIDSKVRHWKSIWARLVDIIGLSGFGWEAVNKRIDVKKPIWDKYEKVTPDVKFQCFN</sequence>
<reference evidence="1" key="1">
    <citation type="submission" date="2022-02" db="EMBL/GenBank/DDBJ databases">
        <title>Plant Genome Project.</title>
        <authorList>
            <person name="Zhang R.-G."/>
        </authorList>
    </citation>
    <scope>NUCLEOTIDE SEQUENCE</scope>
    <source>
        <strain evidence="1">AT1</strain>
    </source>
</reference>
<accession>A0ACC0LI06</accession>
<dbReference type="Proteomes" id="UP001062846">
    <property type="component" value="Chromosome 12"/>
</dbReference>
<comment type="caution">
    <text evidence="1">The sequence shown here is derived from an EMBL/GenBank/DDBJ whole genome shotgun (WGS) entry which is preliminary data.</text>
</comment>
<dbReference type="EMBL" id="CM046399">
    <property type="protein sequence ID" value="KAI8527803.1"/>
    <property type="molecule type" value="Genomic_DNA"/>
</dbReference>
<proteinExistence type="predicted"/>
<evidence type="ECO:0000313" key="2">
    <source>
        <dbReference type="Proteomes" id="UP001062846"/>
    </source>
</evidence>
<gene>
    <name evidence="1" type="ORF">RHMOL_Rhmol12G0102600</name>
</gene>
<name>A0ACC0LI06_RHOML</name>
<protein>
    <submittedName>
        <fullName evidence="1">Uncharacterized protein</fullName>
    </submittedName>
</protein>
<keyword evidence="2" id="KW-1185">Reference proteome</keyword>